<dbReference type="PROSITE" id="PS51257">
    <property type="entry name" value="PROKAR_LIPOPROTEIN"/>
    <property type="match status" value="1"/>
</dbReference>
<dbReference type="InterPro" id="IPR035437">
    <property type="entry name" value="SNase_OB-fold_sf"/>
</dbReference>
<dbReference type="PANTHER" id="PTHR12302:SF26">
    <property type="entry name" value="BLR1266 PROTEIN"/>
    <property type="match status" value="1"/>
</dbReference>
<name>A0A059E9J8_9PROT</name>
<evidence type="ECO:0000259" key="1">
    <source>
        <dbReference type="PROSITE" id="PS50830"/>
    </source>
</evidence>
<dbReference type="PATRIC" id="fig|1280948.3.peg.672"/>
<reference evidence="2 3" key="1">
    <citation type="journal article" date="2014" name="Antonie Van Leeuwenhoek">
        <title>Hyphomonas beringensis sp. nov. and Hyphomonas chukchiensis sp. nov., isolated from surface seawater of the Bering Sea and Chukchi Sea.</title>
        <authorList>
            <person name="Li C."/>
            <person name="Lai Q."/>
            <person name="Li G."/>
            <person name="Dong C."/>
            <person name="Wang J."/>
            <person name="Liao Y."/>
            <person name="Shao Z."/>
        </authorList>
    </citation>
    <scope>NUCLEOTIDE SEQUENCE [LARGE SCALE GENOMIC DNA]</scope>
    <source>
        <strain evidence="2 3">22II1-22F38</strain>
    </source>
</reference>
<keyword evidence="3" id="KW-1185">Reference proteome</keyword>
<organism evidence="2 3">
    <name type="scientific">Hyphomonas atlantica</name>
    <dbReference type="NCBI Taxonomy" id="1280948"/>
    <lineage>
        <taxon>Bacteria</taxon>
        <taxon>Pseudomonadati</taxon>
        <taxon>Pseudomonadota</taxon>
        <taxon>Alphaproteobacteria</taxon>
        <taxon>Hyphomonadales</taxon>
        <taxon>Hyphomonadaceae</taxon>
        <taxon>Hyphomonas</taxon>
    </lineage>
</organism>
<dbReference type="SMART" id="SM00318">
    <property type="entry name" value="SNc"/>
    <property type="match status" value="1"/>
</dbReference>
<comment type="caution">
    <text evidence="2">The sequence shown here is derived from an EMBL/GenBank/DDBJ whole genome shotgun (WGS) entry which is preliminary data.</text>
</comment>
<dbReference type="Pfam" id="PF00565">
    <property type="entry name" value="SNase"/>
    <property type="match status" value="1"/>
</dbReference>
<evidence type="ECO:0000313" key="3">
    <source>
        <dbReference type="Proteomes" id="UP000024547"/>
    </source>
</evidence>
<dbReference type="Gene3D" id="2.40.50.90">
    <property type="match status" value="1"/>
</dbReference>
<evidence type="ECO:0000313" key="2">
    <source>
        <dbReference type="EMBL" id="KCZ64599.1"/>
    </source>
</evidence>
<dbReference type="AlphaFoldDB" id="A0A059E9J8"/>
<protein>
    <recommendedName>
        <fullName evidence="1">TNase-like domain-containing protein</fullName>
    </recommendedName>
</protein>
<dbReference type="STRING" id="1280948.HY36_12195"/>
<proteinExistence type="predicted"/>
<dbReference type="PANTHER" id="PTHR12302">
    <property type="entry name" value="EBNA2 BINDING PROTEIN P100"/>
    <property type="match status" value="1"/>
</dbReference>
<dbReference type="eggNOG" id="COG1525">
    <property type="taxonomic scope" value="Bacteria"/>
</dbReference>
<dbReference type="InterPro" id="IPR016071">
    <property type="entry name" value="Staphylococal_nuclease_OB-fold"/>
</dbReference>
<dbReference type="SUPFAM" id="SSF50199">
    <property type="entry name" value="Staphylococcal nuclease"/>
    <property type="match status" value="1"/>
</dbReference>
<accession>A0A059E9J8</accession>
<dbReference type="PROSITE" id="PS50830">
    <property type="entry name" value="TNASE_3"/>
    <property type="match status" value="1"/>
</dbReference>
<sequence>MGMHMRHMQSIFVLAAIGVAACRPSTTELTQGSEDQLAGTASVIDGDTIEIHGERIRLDGFDSPERGSICGSVNVYKKAAFVLSDFIGQRTVICDISGKDRYDRKIGNCEAGGKSLAEFMVSEGWARDWPRYSHGAYADEERQARNARRGIWGLDCPADLWGDRNYD</sequence>
<dbReference type="EMBL" id="AWFH01000002">
    <property type="protein sequence ID" value="KCZ64599.1"/>
    <property type="molecule type" value="Genomic_DNA"/>
</dbReference>
<gene>
    <name evidence="2" type="ORF">HY36_12195</name>
</gene>
<dbReference type="Proteomes" id="UP000024547">
    <property type="component" value="Unassembled WGS sequence"/>
</dbReference>
<feature type="domain" description="TNase-like" evidence="1">
    <location>
        <begin position="34"/>
        <end position="154"/>
    </location>
</feature>